<dbReference type="InterPro" id="IPR013154">
    <property type="entry name" value="ADH-like_N"/>
</dbReference>
<evidence type="ECO:0000256" key="3">
    <source>
        <dbReference type="ARBA" id="ARBA00022679"/>
    </source>
</evidence>
<dbReference type="Gene3D" id="3.90.180.10">
    <property type="entry name" value="Medium-chain alcohol dehydrogenases, catalytic domain"/>
    <property type="match status" value="1"/>
</dbReference>
<dbReference type="GO" id="GO:0004312">
    <property type="term" value="F:fatty acid synthase activity"/>
    <property type="evidence" value="ECO:0007669"/>
    <property type="project" value="TreeGrafter"/>
</dbReference>
<dbReference type="Pfam" id="PF08240">
    <property type="entry name" value="ADH_N"/>
    <property type="match status" value="1"/>
</dbReference>
<name>A0A6B0Y029_9RHOB</name>
<evidence type="ECO:0000256" key="2">
    <source>
        <dbReference type="ARBA" id="ARBA00022553"/>
    </source>
</evidence>
<dbReference type="EMBL" id="VXRY01000160">
    <property type="protein sequence ID" value="MXY33262.1"/>
    <property type="molecule type" value="Genomic_DNA"/>
</dbReference>
<dbReference type="GO" id="GO:0006633">
    <property type="term" value="P:fatty acid biosynthetic process"/>
    <property type="evidence" value="ECO:0007669"/>
    <property type="project" value="TreeGrafter"/>
</dbReference>
<evidence type="ECO:0000256" key="1">
    <source>
        <dbReference type="ARBA" id="ARBA00022450"/>
    </source>
</evidence>
<organism evidence="7">
    <name type="scientific">Boseongicola sp. SB0664_bin_43</name>
    <dbReference type="NCBI Taxonomy" id="2604844"/>
    <lineage>
        <taxon>Bacteria</taxon>
        <taxon>Pseudomonadati</taxon>
        <taxon>Pseudomonadota</taxon>
        <taxon>Alphaproteobacteria</taxon>
        <taxon>Rhodobacterales</taxon>
        <taxon>Paracoccaceae</taxon>
        <taxon>Boseongicola</taxon>
    </lineage>
</organism>
<dbReference type="Pfam" id="PF08659">
    <property type="entry name" value="KR"/>
    <property type="match status" value="1"/>
</dbReference>
<dbReference type="InterPro" id="IPR013149">
    <property type="entry name" value="ADH-like_C"/>
</dbReference>
<dbReference type="PANTHER" id="PTHR43775:SF37">
    <property type="entry name" value="SI:DKEY-61P9.11"/>
    <property type="match status" value="1"/>
</dbReference>
<accession>A0A6B0Y029</accession>
<evidence type="ECO:0000313" key="7">
    <source>
        <dbReference type="EMBL" id="MXY33262.1"/>
    </source>
</evidence>
<dbReference type="Pfam" id="PF00107">
    <property type="entry name" value="ADH_zinc_N"/>
    <property type="match status" value="1"/>
</dbReference>
<keyword evidence="2" id="KW-0597">Phosphoprotein</keyword>
<dbReference type="SMART" id="SM00822">
    <property type="entry name" value="PKS_KR"/>
    <property type="match status" value="1"/>
</dbReference>
<dbReference type="Pfam" id="PF00550">
    <property type="entry name" value="PP-binding"/>
    <property type="match status" value="1"/>
</dbReference>
<keyword evidence="3" id="KW-0808">Transferase</keyword>
<dbReference type="InterPro" id="IPR011032">
    <property type="entry name" value="GroES-like_sf"/>
</dbReference>
<dbReference type="FunFam" id="3.40.50.720:FF:000209">
    <property type="entry name" value="Polyketide synthase Pks12"/>
    <property type="match status" value="1"/>
</dbReference>
<feature type="non-terminal residue" evidence="7">
    <location>
        <position position="1"/>
    </location>
</feature>
<dbReference type="SUPFAM" id="SSF51735">
    <property type="entry name" value="NAD(P)-binding Rossmann-fold domains"/>
    <property type="match status" value="2"/>
</dbReference>
<dbReference type="InterPro" id="IPR009081">
    <property type="entry name" value="PP-bd_ACP"/>
</dbReference>
<evidence type="ECO:0000259" key="6">
    <source>
        <dbReference type="SMART" id="SM00829"/>
    </source>
</evidence>
<dbReference type="InterPro" id="IPR013968">
    <property type="entry name" value="PKS_KR"/>
</dbReference>
<comment type="caution">
    <text evidence="7">The sequence shown here is derived from an EMBL/GenBank/DDBJ whole genome shotgun (WGS) entry which is preliminary data.</text>
</comment>
<reference evidence="7" key="1">
    <citation type="submission" date="2019-09" db="EMBL/GenBank/DDBJ databases">
        <title>Characterisation of the sponge microbiome using genome-centric metagenomics.</title>
        <authorList>
            <person name="Engelberts J.P."/>
            <person name="Robbins S.J."/>
            <person name="De Goeij J.M."/>
            <person name="Aranda M."/>
            <person name="Bell S.C."/>
            <person name="Webster N.S."/>
        </authorList>
    </citation>
    <scope>NUCLEOTIDE SEQUENCE</scope>
    <source>
        <strain evidence="7">SB0664_bin_43</strain>
    </source>
</reference>
<dbReference type="PANTHER" id="PTHR43775">
    <property type="entry name" value="FATTY ACID SYNTHASE"/>
    <property type="match status" value="1"/>
</dbReference>
<evidence type="ECO:0000259" key="5">
    <source>
        <dbReference type="SMART" id="SM00823"/>
    </source>
</evidence>
<dbReference type="InterPro" id="IPR020806">
    <property type="entry name" value="PKS_PP-bd"/>
</dbReference>
<dbReference type="CDD" id="cd05195">
    <property type="entry name" value="enoyl_red"/>
    <property type="match status" value="1"/>
</dbReference>
<dbReference type="InterPro" id="IPR020843">
    <property type="entry name" value="ER"/>
</dbReference>
<sequence>PGPHDVEIEVKAAALNFRDVMVTLGLLPALAYERSALGHEIGMEASGIVRRTGPDVRNCRVGDEVAFLKGGCIANRVVVRDQLVFAKPGRLSMEEAASSLSVYVTAYYALNHLARLRRGQRVLIHSALGGVGQAAIALARHAGAEIYATAGSDARRSRLLEMGVQGVFDSRSFDWLDGLMAATGGEGVDVVLNSLAGHHIELCLQALRPGGWHCEIGKMDIYADNALGLRLLRKNLRFAAIDVDRLMLDDPALSRELCQACLDLINQGELPAIPVTEFPYRDYAKALRLMTSGQHQGKLVLKAPSCGDDPAIMVADVRPLLDPEATYLVTGGLGGFGLRLLPYLAFAGARHITLLDRDPDRQRTANWIRESSALVYTDLDVEFDIVAGDVAVEEDVRRCIAQLKRPLKGVFHLAGILDDRFFDDISPESMSRVFAPKADGALHLHRAASGLDLDHFVLFSSTASTIGNPGQVNYSAASAFLDGLAVVRHRQGLPCLAFNMAAVADAGMASRSLHVLRMMRATGMPPVSSDSAIANLDFAMRSMADRDHLVTAMFTRPAWTVELPDYMRTGRMLNNQDAFEAGTGSEWTIDSVVAQLAAKVAELCGHDEGGVEEPLSSFGLTSISVAELGAFIQTQFNYQMSALELMTTASCMSIAHGIIHGRQDERDDQAEAEEDGALEAKLIVMGEIQRTPSAFASAIEDHFPRQGGNAQVTVPCPGRR</sequence>
<feature type="domain" description="Ketoreductase" evidence="4">
    <location>
        <begin position="325"/>
        <end position="506"/>
    </location>
</feature>
<dbReference type="SUPFAM" id="SSF50129">
    <property type="entry name" value="GroES-like"/>
    <property type="match status" value="1"/>
</dbReference>
<keyword evidence="1" id="KW-0596">Phosphopantetheine</keyword>
<proteinExistence type="predicted"/>
<dbReference type="SUPFAM" id="SSF47336">
    <property type="entry name" value="ACP-like"/>
    <property type="match status" value="1"/>
</dbReference>
<feature type="domain" description="Polyketide synthase-like phosphopantetheine-binding" evidence="5">
    <location>
        <begin position="593"/>
        <end position="646"/>
    </location>
</feature>
<dbReference type="Gene3D" id="3.40.50.720">
    <property type="entry name" value="NAD(P)-binding Rossmann-like Domain"/>
    <property type="match status" value="2"/>
</dbReference>
<evidence type="ECO:0000259" key="4">
    <source>
        <dbReference type="SMART" id="SM00822"/>
    </source>
</evidence>
<dbReference type="AlphaFoldDB" id="A0A6B0Y029"/>
<feature type="domain" description="Enoyl reductase (ER)" evidence="6">
    <location>
        <begin position="1"/>
        <end position="301"/>
    </location>
</feature>
<dbReference type="InterPro" id="IPR050091">
    <property type="entry name" value="PKS_NRPS_Biosynth_Enz"/>
</dbReference>
<gene>
    <name evidence="7" type="ORF">F4Y60_04050</name>
</gene>
<dbReference type="SMART" id="SM00823">
    <property type="entry name" value="PKS_PP"/>
    <property type="match status" value="1"/>
</dbReference>
<dbReference type="InterPro" id="IPR057326">
    <property type="entry name" value="KR_dom"/>
</dbReference>
<dbReference type="SMART" id="SM00829">
    <property type="entry name" value="PKS_ER"/>
    <property type="match status" value="1"/>
</dbReference>
<dbReference type="InterPro" id="IPR036291">
    <property type="entry name" value="NAD(P)-bd_dom_sf"/>
</dbReference>
<dbReference type="GO" id="GO:0031177">
    <property type="term" value="F:phosphopantetheine binding"/>
    <property type="evidence" value="ECO:0007669"/>
    <property type="project" value="InterPro"/>
</dbReference>
<dbReference type="GO" id="GO:0016491">
    <property type="term" value="F:oxidoreductase activity"/>
    <property type="evidence" value="ECO:0007669"/>
    <property type="project" value="InterPro"/>
</dbReference>
<dbReference type="InterPro" id="IPR036736">
    <property type="entry name" value="ACP-like_sf"/>
</dbReference>
<protein>
    <submittedName>
        <fullName evidence="7">SDR family NAD(P)-dependent oxidoreductase</fullName>
    </submittedName>
</protein>